<dbReference type="EMBL" id="MCGH01000003">
    <property type="protein sequence ID" value="ODM03120.1"/>
    <property type="molecule type" value="Genomic_DNA"/>
</dbReference>
<dbReference type="PANTHER" id="PTHR43649:SF12">
    <property type="entry name" value="DIACETYLCHITOBIOSE BINDING PROTEIN DASA"/>
    <property type="match status" value="1"/>
</dbReference>
<feature type="signal peptide" evidence="2">
    <location>
        <begin position="1"/>
        <end position="21"/>
    </location>
</feature>
<dbReference type="Gene3D" id="3.40.190.10">
    <property type="entry name" value="Periplasmic binding protein-like II"/>
    <property type="match status" value="2"/>
</dbReference>
<dbReference type="PROSITE" id="PS51257">
    <property type="entry name" value="PROKAR_LIPOPROTEIN"/>
    <property type="match status" value="1"/>
</dbReference>
<feature type="chain" id="PRO_5039274609" evidence="2">
    <location>
        <begin position="22"/>
        <end position="445"/>
    </location>
</feature>
<evidence type="ECO:0000256" key="2">
    <source>
        <dbReference type="SAM" id="SignalP"/>
    </source>
</evidence>
<dbReference type="InterPro" id="IPR050490">
    <property type="entry name" value="Bact_solute-bd_prot1"/>
</dbReference>
<comment type="caution">
    <text evidence="3">The sequence shown here is derived from an EMBL/GenBank/DDBJ whole genome shotgun (WGS) entry which is preliminary data.</text>
</comment>
<sequence length="445" mass="49747">MRGKKWTVLVLLSAMFLWSMAGCRTSESRSDIPETVSAEENPETDGGGEEKPFAGVTLTLLNFSSATPGGVLTATCEAAEEKFGFHIEIEPCYDDNVVRTRLAIGDCPDLLVYNTGSLLYSLAPSEFFLDLTDTKMAEKLDSDFIRAASVDGVLYGIPQCDSMSAGVFYNKELYEAYGLEVPETWEEFRKNLEVLQHAGVDGMGISLSELVSSQLPFLADNYQVMYENPDFAQEFTHGETGFADSHEGLRTWERYEELVPYLNEDCATASNQEIEDRFFDNKVGHLIQFSSRIPEWMNTYGDEINKIGFFALPGDTKEATGLTIWPSNGIYGNKKSKNQEAILTFMEWYVSEEGQDVMASFYSPAGVFHTGYLPKEKSIELVQEVQKYYTEGNVMLALEYLTPIKGINCAQICNKLGNGRISALEAAEAYDEECRKMALQIGLWE</sequence>
<organism evidence="3 4">
    <name type="scientific">Eisenbergiella tayi</name>
    <dbReference type="NCBI Taxonomy" id="1432052"/>
    <lineage>
        <taxon>Bacteria</taxon>
        <taxon>Bacillati</taxon>
        <taxon>Bacillota</taxon>
        <taxon>Clostridia</taxon>
        <taxon>Lachnospirales</taxon>
        <taxon>Lachnospiraceae</taxon>
        <taxon>Eisenbergiella</taxon>
    </lineage>
</organism>
<gene>
    <name evidence="3" type="primary">msmE_16</name>
    <name evidence="3" type="ORF">BEI61_03914</name>
</gene>
<reference evidence="3 4" key="1">
    <citation type="submission" date="2016-07" db="EMBL/GenBank/DDBJ databases">
        <title>Characterization of isolates of Eisenbergiella tayi derived from blood cultures, using whole genome sequencing.</title>
        <authorList>
            <person name="Burdz T."/>
            <person name="Wiebe D."/>
            <person name="Huynh C."/>
            <person name="Bernard K."/>
        </authorList>
    </citation>
    <scope>NUCLEOTIDE SEQUENCE [LARGE SCALE GENOMIC DNA]</scope>
    <source>
        <strain evidence="3 4">NML 110608</strain>
    </source>
</reference>
<evidence type="ECO:0000256" key="1">
    <source>
        <dbReference type="SAM" id="MobiDB-lite"/>
    </source>
</evidence>
<keyword evidence="2" id="KW-0732">Signal</keyword>
<feature type="region of interest" description="Disordered" evidence="1">
    <location>
        <begin position="29"/>
        <end position="50"/>
    </location>
</feature>
<dbReference type="SUPFAM" id="SSF53850">
    <property type="entry name" value="Periplasmic binding protein-like II"/>
    <property type="match status" value="1"/>
</dbReference>
<dbReference type="InterPro" id="IPR006059">
    <property type="entry name" value="SBP"/>
</dbReference>
<dbReference type="RefSeq" id="WP_069153675.1">
    <property type="nucleotide sequence ID" value="NZ_MCGH01000003.1"/>
</dbReference>
<accession>A0A1E3A303</accession>
<evidence type="ECO:0000313" key="4">
    <source>
        <dbReference type="Proteomes" id="UP000094067"/>
    </source>
</evidence>
<dbReference type="AlphaFoldDB" id="A0A1E3A303"/>
<proteinExistence type="predicted"/>
<dbReference type="Pfam" id="PF13416">
    <property type="entry name" value="SBP_bac_8"/>
    <property type="match status" value="1"/>
</dbReference>
<dbReference type="Proteomes" id="UP000094067">
    <property type="component" value="Unassembled WGS sequence"/>
</dbReference>
<evidence type="ECO:0000313" key="3">
    <source>
        <dbReference type="EMBL" id="ODM03120.1"/>
    </source>
</evidence>
<dbReference type="PANTHER" id="PTHR43649">
    <property type="entry name" value="ARABINOSE-BINDING PROTEIN-RELATED"/>
    <property type="match status" value="1"/>
</dbReference>
<protein>
    <submittedName>
        <fullName evidence="3">Multiple sugar-binding protein</fullName>
    </submittedName>
</protein>
<name>A0A1E3A303_9FIRM</name>